<evidence type="ECO:0000313" key="1">
    <source>
        <dbReference type="EMBL" id="VDO74167.1"/>
    </source>
</evidence>
<proteinExistence type="predicted"/>
<evidence type="ECO:0000313" key="2">
    <source>
        <dbReference type="Proteomes" id="UP000268014"/>
    </source>
</evidence>
<dbReference type="Proteomes" id="UP000268014">
    <property type="component" value="Unassembled WGS sequence"/>
</dbReference>
<evidence type="ECO:0000313" key="3">
    <source>
        <dbReference type="WBParaSite" id="HPLM_0001895801-mRNA-1"/>
    </source>
</evidence>
<dbReference type="EMBL" id="UZAF01020945">
    <property type="protein sequence ID" value="VDO74167.1"/>
    <property type="molecule type" value="Genomic_DNA"/>
</dbReference>
<dbReference type="WBParaSite" id="HPLM_0001895801-mRNA-1">
    <property type="protein sequence ID" value="HPLM_0001895801-mRNA-1"/>
    <property type="gene ID" value="HPLM_0001895801"/>
</dbReference>
<keyword evidence="2" id="KW-1185">Reference proteome</keyword>
<gene>
    <name evidence="1" type="ORF">HPLM_LOCUS18950</name>
</gene>
<accession>A0A0N4X3L6</accession>
<reference evidence="3" key="1">
    <citation type="submission" date="2017-02" db="UniProtKB">
        <authorList>
            <consortium name="WormBaseParasite"/>
        </authorList>
    </citation>
    <scope>IDENTIFICATION</scope>
</reference>
<dbReference type="AlphaFoldDB" id="A0A0N4X3L6"/>
<sequence>MDARRKTPAGQIYGLVKIFSVCSATILRRPMKVTGSLVMRSTFSAILN</sequence>
<reference evidence="1 2" key="2">
    <citation type="submission" date="2018-11" db="EMBL/GenBank/DDBJ databases">
        <authorList>
            <consortium name="Pathogen Informatics"/>
        </authorList>
    </citation>
    <scope>NUCLEOTIDE SEQUENCE [LARGE SCALE GENOMIC DNA]</scope>
    <source>
        <strain evidence="1 2">MHpl1</strain>
    </source>
</reference>
<organism evidence="3">
    <name type="scientific">Haemonchus placei</name>
    <name type="common">Barber's pole worm</name>
    <dbReference type="NCBI Taxonomy" id="6290"/>
    <lineage>
        <taxon>Eukaryota</taxon>
        <taxon>Metazoa</taxon>
        <taxon>Ecdysozoa</taxon>
        <taxon>Nematoda</taxon>
        <taxon>Chromadorea</taxon>
        <taxon>Rhabditida</taxon>
        <taxon>Rhabditina</taxon>
        <taxon>Rhabditomorpha</taxon>
        <taxon>Strongyloidea</taxon>
        <taxon>Trichostrongylidae</taxon>
        <taxon>Haemonchus</taxon>
    </lineage>
</organism>
<protein>
    <submittedName>
        <fullName evidence="1 3">Uncharacterized protein</fullName>
    </submittedName>
</protein>
<name>A0A0N4X3L6_HAEPC</name>